<dbReference type="Pfam" id="PF00512">
    <property type="entry name" value="HisKA"/>
    <property type="match status" value="1"/>
</dbReference>
<proteinExistence type="predicted"/>
<keyword evidence="6" id="KW-0418">Kinase</keyword>
<feature type="domain" description="Histidine kinase" evidence="9">
    <location>
        <begin position="268"/>
        <end position="473"/>
    </location>
</feature>
<dbReference type="AlphaFoldDB" id="A0A5A8F3Z5"/>
<dbReference type="PANTHER" id="PTHR43065">
    <property type="entry name" value="SENSOR HISTIDINE KINASE"/>
    <property type="match status" value="1"/>
</dbReference>
<keyword evidence="7" id="KW-0067">ATP-binding</keyword>
<dbReference type="Gene3D" id="1.10.287.130">
    <property type="match status" value="1"/>
</dbReference>
<evidence type="ECO:0000256" key="4">
    <source>
        <dbReference type="ARBA" id="ARBA00022679"/>
    </source>
</evidence>
<dbReference type="Proteomes" id="UP000322876">
    <property type="component" value="Unassembled WGS sequence"/>
</dbReference>
<dbReference type="InterPro" id="IPR003661">
    <property type="entry name" value="HisK_dim/P_dom"/>
</dbReference>
<evidence type="ECO:0000313" key="10">
    <source>
        <dbReference type="EMBL" id="KAA0258687.1"/>
    </source>
</evidence>
<dbReference type="SUPFAM" id="SSF47384">
    <property type="entry name" value="Homodimeric domain of signal transducing histidine kinase"/>
    <property type="match status" value="1"/>
</dbReference>
<dbReference type="Gene3D" id="3.30.565.10">
    <property type="entry name" value="Histidine kinase-like ATPase, C-terminal domain"/>
    <property type="match status" value="1"/>
</dbReference>
<evidence type="ECO:0000256" key="3">
    <source>
        <dbReference type="ARBA" id="ARBA00022553"/>
    </source>
</evidence>
<evidence type="ECO:0000313" key="11">
    <source>
        <dbReference type="Proteomes" id="UP000322876"/>
    </source>
</evidence>
<evidence type="ECO:0000256" key="7">
    <source>
        <dbReference type="ARBA" id="ARBA00022840"/>
    </source>
</evidence>
<name>A0A5A8F3Z5_9BACT</name>
<organism evidence="10 11">
    <name type="scientific">Deferribacter autotrophicus</name>
    <dbReference type="NCBI Taxonomy" id="500465"/>
    <lineage>
        <taxon>Bacteria</taxon>
        <taxon>Pseudomonadati</taxon>
        <taxon>Deferribacterota</taxon>
        <taxon>Deferribacteres</taxon>
        <taxon>Deferribacterales</taxon>
        <taxon>Deferribacteraceae</taxon>
        <taxon>Deferribacter</taxon>
    </lineage>
</organism>
<dbReference type="InterPro" id="IPR036890">
    <property type="entry name" value="HATPase_C_sf"/>
</dbReference>
<dbReference type="SUPFAM" id="SSF55874">
    <property type="entry name" value="ATPase domain of HSP90 chaperone/DNA topoisomerase II/histidine kinase"/>
    <property type="match status" value="1"/>
</dbReference>
<dbReference type="RefSeq" id="WP_149266239.1">
    <property type="nucleotide sequence ID" value="NZ_VFJB01000004.1"/>
</dbReference>
<evidence type="ECO:0000256" key="8">
    <source>
        <dbReference type="ARBA" id="ARBA00023012"/>
    </source>
</evidence>
<protein>
    <recommendedName>
        <fullName evidence="2">histidine kinase</fullName>
        <ecNumber evidence="2">2.7.13.3</ecNumber>
    </recommendedName>
</protein>
<dbReference type="InterPro" id="IPR004358">
    <property type="entry name" value="Sig_transdc_His_kin-like_C"/>
</dbReference>
<keyword evidence="3" id="KW-0597">Phosphoprotein</keyword>
<dbReference type="EC" id="2.7.13.3" evidence="2"/>
<gene>
    <name evidence="10" type="ORF">FHQ18_05890</name>
</gene>
<evidence type="ECO:0000259" key="9">
    <source>
        <dbReference type="PROSITE" id="PS50109"/>
    </source>
</evidence>
<keyword evidence="11" id="KW-1185">Reference proteome</keyword>
<keyword evidence="8" id="KW-0902">Two-component regulatory system</keyword>
<keyword evidence="4" id="KW-0808">Transferase</keyword>
<dbReference type="PRINTS" id="PR00344">
    <property type="entry name" value="BCTRLSENSOR"/>
</dbReference>
<sequence>MKLVSLIEQLFGISVNKLDILFNDAKLYTFHKNNNTGFSLEYRKTPLFFKLSYNSDTELDDSKKNLIVNLLETYVEFPNNLNSPNLLKCINTLDNIIQKENIETILKNIINQLTANNFIECAGIYFLNTKLLQLRGLIYHSKSMSENSYLFKKEIIEIKERNELSDILFFEQIKKITSLNNIFFPFENYGIGVYTSNGPVGLLIISIKSNQELFIENILSFYSKIIALAFEFTSTLKKYQFAIEDLNFFKENMYRNSNLINMGKLTATIAHELKNPLVSIGGFTNRLIKNTKDEKTLRYLNIIKNEVERMESLIKDLLFYSKNLQLTLEKVNLLNVIEEALSILYEKISHNDIDIKLKIQKDIHLFIDKNKILQVLLNIFNNSIDAMKGIDNKIEIISKTSNSHIILEIIDNGEGIPQENLAKIFTPFFTTKDHGSGLGLPICKKIMEAHKGDIKIFSDKNGTKIQLYFIKEDENG</sequence>
<dbReference type="Pfam" id="PF02518">
    <property type="entry name" value="HATPase_c"/>
    <property type="match status" value="1"/>
</dbReference>
<accession>A0A5A8F3Z5</accession>
<dbReference type="SMART" id="SM00387">
    <property type="entry name" value="HATPase_c"/>
    <property type="match status" value="1"/>
</dbReference>
<evidence type="ECO:0000256" key="5">
    <source>
        <dbReference type="ARBA" id="ARBA00022741"/>
    </source>
</evidence>
<evidence type="ECO:0000256" key="2">
    <source>
        <dbReference type="ARBA" id="ARBA00012438"/>
    </source>
</evidence>
<dbReference type="GO" id="GO:0005524">
    <property type="term" value="F:ATP binding"/>
    <property type="evidence" value="ECO:0007669"/>
    <property type="project" value="UniProtKB-KW"/>
</dbReference>
<dbReference type="OrthoDB" id="9760427at2"/>
<dbReference type="PANTHER" id="PTHR43065:SF10">
    <property type="entry name" value="PEROXIDE STRESS-ACTIVATED HISTIDINE KINASE MAK3"/>
    <property type="match status" value="1"/>
</dbReference>
<dbReference type="PROSITE" id="PS50109">
    <property type="entry name" value="HIS_KIN"/>
    <property type="match status" value="1"/>
</dbReference>
<comment type="catalytic activity">
    <reaction evidence="1">
        <text>ATP + protein L-histidine = ADP + protein N-phospho-L-histidine.</text>
        <dbReference type="EC" id="2.7.13.3"/>
    </reaction>
</comment>
<evidence type="ECO:0000256" key="6">
    <source>
        <dbReference type="ARBA" id="ARBA00022777"/>
    </source>
</evidence>
<keyword evidence="5" id="KW-0547">Nucleotide-binding</keyword>
<dbReference type="InterPro" id="IPR036097">
    <property type="entry name" value="HisK_dim/P_sf"/>
</dbReference>
<dbReference type="InterPro" id="IPR003594">
    <property type="entry name" value="HATPase_dom"/>
</dbReference>
<dbReference type="CDD" id="cd00082">
    <property type="entry name" value="HisKA"/>
    <property type="match status" value="1"/>
</dbReference>
<dbReference type="SMART" id="SM00388">
    <property type="entry name" value="HisKA"/>
    <property type="match status" value="1"/>
</dbReference>
<evidence type="ECO:0000256" key="1">
    <source>
        <dbReference type="ARBA" id="ARBA00000085"/>
    </source>
</evidence>
<reference evidence="10 11" key="1">
    <citation type="submission" date="2019-06" db="EMBL/GenBank/DDBJ databases">
        <title>Genomic insights into carbon and energy metabolism of Deferribacter autotrophicus revealed new metabolic traits in the phylum Deferribacteres.</title>
        <authorList>
            <person name="Slobodkin A.I."/>
            <person name="Slobodkina G.B."/>
            <person name="Allioux M."/>
            <person name="Alain K."/>
            <person name="Jebbar M."/>
            <person name="Shadrin V."/>
            <person name="Kublanov I.V."/>
            <person name="Toshchakov S.V."/>
            <person name="Bonch-Osmolovskaya E.A."/>
        </authorList>
    </citation>
    <scope>NUCLEOTIDE SEQUENCE [LARGE SCALE GENOMIC DNA]</scope>
    <source>
        <strain evidence="10 11">SL50</strain>
    </source>
</reference>
<dbReference type="EMBL" id="VFJB01000004">
    <property type="protein sequence ID" value="KAA0258687.1"/>
    <property type="molecule type" value="Genomic_DNA"/>
</dbReference>
<dbReference type="CDD" id="cd00075">
    <property type="entry name" value="HATPase"/>
    <property type="match status" value="1"/>
</dbReference>
<dbReference type="GO" id="GO:0000155">
    <property type="term" value="F:phosphorelay sensor kinase activity"/>
    <property type="evidence" value="ECO:0007669"/>
    <property type="project" value="InterPro"/>
</dbReference>
<dbReference type="InterPro" id="IPR005467">
    <property type="entry name" value="His_kinase_dom"/>
</dbReference>
<comment type="caution">
    <text evidence="10">The sequence shown here is derived from an EMBL/GenBank/DDBJ whole genome shotgun (WGS) entry which is preliminary data.</text>
</comment>